<evidence type="ECO:0000313" key="2">
    <source>
        <dbReference type="EMBL" id="KAG0534821.1"/>
    </source>
</evidence>
<comment type="caution">
    <text evidence="2">The sequence shown here is derived from an EMBL/GenBank/DDBJ whole genome shotgun (WGS) entry which is preliminary data.</text>
</comment>
<accession>A0A921UMF8</accession>
<reference evidence="2" key="1">
    <citation type="journal article" date="2019" name="BMC Genomics">
        <title>A new reference genome for Sorghum bicolor reveals high levels of sequence similarity between sweet and grain genotypes: implications for the genetics of sugar metabolism.</title>
        <authorList>
            <person name="Cooper E.A."/>
            <person name="Brenton Z.W."/>
            <person name="Flinn B.S."/>
            <person name="Jenkins J."/>
            <person name="Shu S."/>
            <person name="Flowers D."/>
            <person name="Luo F."/>
            <person name="Wang Y."/>
            <person name="Xia P."/>
            <person name="Barry K."/>
            <person name="Daum C."/>
            <person name="Lipzen A."/>
            <person name="Yoshinaga Y."/>
            <person name="Schmutz J."/>
            <person name="Saski C."/>
            <person name="Vermerris W."/>
            <person name="Kresovich S."/>
        </authorList>
    </citation>
    <scope>NUCLEOTIDE SEQUENCE</scope>
</reference>
<gene>
    <name evidence="2" type="ORF">BDA96_04G313100</name>
</gene>
<dbReference type="AlphaFoldDB" id="A0A921UMF8"/>
<organism evidence="2 3">
    <name type="scientific">Sorghum bicolor</name>
    <name type="common">Sorghum</name>
    <name type="synonym">Sorghum vulgare</name>
    <dbReference type="NCBI Taxonomy" id="4558"/>
    <lineage>
        <taxon>Eukaryota</taxon>
        <taxon>Viridiplantae</taxon>
        <taxon>Streptophyta</taxon>
        <taxon>Embryophyta</taxon>
        <taxon>Tracheophyta</taxon>
        <taxon>Spermatophyta</taxon>
        <taxon>Magnoliopsida</taxon>
        <taxon>Liliopsida</taxon>
        <taxon>Poales</taxon>
        <taxon>Poaceae</taxon>
        <taxon>PACMAD clade</taxon>
        <taxon>Panicoideae</taxon>
        <taxon>Andropogonodae</taxon>
        <taxon>Andropogoneae</taxon>
        <taxon>Sorghinae</taxon>
        <taxon>Sorghum</taxon>
    </lineage>
</organism>
<reference evidence="2" key="2">
    <citation type="submission" date="2020-10" db="EMBL/GenBank/DDBJ databases">
        <authorList>
            <person name="Cooper E.A."/>
            <person name="Brenton Z.W."/>
            <person name="Flinn B.S."/>
            <person name="Jenkins J."/>
            <person name="Shu S."/>
            <person name="Flowers D."/>
            <person name="Luo F."/>
            <person name="Wang Y."/>
            <person name="Xia P."/>
            <person name="Barry K."/>
            <person name="Daum C."/>
            <person name="Lipzen A."/>
            <person name="Yoshinaga Y."/>
            <person name="Schmutz J."/>
            <person name="Saski C."/>
            <person name="Vermerris W."/>
            <person name="Kresovich S."/>
        </authorList>
    </citation>
    <scope>NUCLEOTIDE SEQUENCE</scope>
</reference>
<name>A0A921UMF8_SORBI</name>
<proteinExistence type="predicted"/>
<evidence type="ECO:0000313" key="3">
    <source>
        <dbReference type="Proteomes" id="UP000807115"/>
    </source>
</evidence>
<dbReference type="InterPro" id="IPR001810">
    <property type="entry name" value="F-box_dom"/>
</dbReference>
<dbReference type="SUPFAM" id="SSF81383">
    <property type="entry name" value="F-box domain"/>
    <property type="match status" value="1"/>
</dbReference>
<evidence type="ECO:0000259" key="1">
    <source>
        <dbReference type="Pfam" id="PF12937"/>
    </source>
</evidence>
<dbReference type="PANTHER" id="PTHR32133">
    <property type="entry name" value="OS07G0120400 PROTEIN"/>
    <property type="match status" value="1"/>
</dbReference>
<dbReference type="PANTHER" id="PTHR32133:SF370">
    <property type="entry name" value="F-BOX DOMAIN-CONTAINING PROTEIN"/>
    <property type="match status" value="1"/>
</dbReference>
<dbReference type="EMBL" id="CM027683">
    <property type="protein sequence ID" value="KAG0534821.1"/>
    <property type="molecule type" value="Genomic_DNA"/>
</dbReference>
<protein>
    <recommendedName>
        <fullName evidence="1">F-box domain-containing protein</fullName>
    </recommendedName>
</protein>
<sequence length="358" mass="40125">MPPPPPPLMDEVVEEVLLRLPPDSPASLVRAGLVCKRWFHLVSDPGFRRRFLDFHGRAPPMLGFMMYSRGATRFVPMSASGGLQPHANLSGLKACDSRHGRVLLRNTGSECHSSIHIVVWNPITGEQLKLPEPPRWNPHEWTAAVLCASAAAGAWSEPTFAPHSGSSTIDRSVRSTLVGNTLYFVLHESGNYSEFGSNQRKISPYNYQNILEYNLGTRRIAVVQLPRSRSSWLIREPFGPIELTTMEDDGRLGFVRVEHYSSLFLWSREVEEPAGWVLRKTIQLDNLLPGIPWKWACWRFLVGSAEGAGTVFLTLKDELFTIHLRSGRVTKVYTHRGSCLTVPYINFCTPGTKASMTT</sequence>
<dbReference type="Gene3D" id="1.20.1280.50">
    <property type="match status" value="1"/>
</dbReference>
<feature type="domain" description="F-box" evidence="1">
    <location>
        <begin position="10"/>
        <end position="50"/>
    </location>
</feature>
<dbReference type="InterPro" id="IPR036047">
    <property type="entry name" value="F-box-like_dom_sf"/>
</dbReference>
<dbReference type="Pfam" id="PF12937">
    <property type="entry name" value="F-box-like"/>
    <property type="match status" value="1"/>
</dbReference>
<dbReference type="Proteomes" id="UP000807115">
    <property type="component" value="Chromosome 4"/>
</dbReference>